<dbReference type="Gene3D" id="3.30.450.20">
    <property type="entry name" value="PAS domain"/>
    <property type="match status" value="1"/>
</dbReference>
<dbReference type="PATRIC" id="fig|1315283.4.peg.2026"/>
<dbReference type="SUPFAM" id="SSF55785">
    <property type="entry name" value="PYP-like sensor domain (PAS domain)"/>
    <property type="match status" value="1"/>
</dbReference>
<organism evidence="2">
    <name type="scientific">Pseudoalteromonas translucida KMM 520</name>
    <dbReference type="NCBI Taxonomy" id="1315283"/>
    <lineage>
        <taxon>Bacteria</taxon>
        <taxon>Pseudomonadati</taxon>
        <taxon>Pseudomonadota</taxon>
        <taxon>Gammaproteobacteria</taxon>
        <taxon>Alteromonadales</taxon>
        <taxon>Pseudoalteromonadaceae</taxon>
        <taxon>Pseudoalteromonas</taxon>
    </lineage>
</organism>
<dbReference type="AlphaFoldDB" id="A0A0U2WJE7"/>
<dbReference type="SMART" id="SM00091">
    <property type="entry name" value="PAS"/>
    <property type="match status" value="1"/>
</dbReference>
<dbReference type="InterPro" id="IPR035965">
    <property type="entry name" value="PAS-like_dom_sf"/>
</dbReference>
<evidence type="ECO:0000313" key="3">
    <source>
        <dbReference type="Proteomes" id="UP000065261"/>
    </source>
</evidence>
<dbReference type="PROSITE" id="PS50112">
    <property type="entry name" value="PAS"/>
    <property type="match status" value="1"/>
</dbReference>
<dbReference type="KEGG" id="ptn:PTRA_a2329"/>
<sequence length="84" mass="9230">MIKQFLNDPSLLLNAVGEGIYGFDLSGNAVFVNPAAERMTGWSAETLLGKKFINTIIILMLMARLIQPTNAKYIVLCLMVNAVK</sequence>
<dbReference type="NCBIfam" id="TIGR00229">
    <property type="entry name" value="sensory_box"/>
    <property type="match status" value="1"/>
</dbReference>
<dbReference type="CDD" id="cd00130">
    <property type="entry name" value="PAS"/>
    <property type="match status" value="1"/>
</dbReference>
<name>A0A0U2WJE7_9GAMM</name>
<dbReference type="Pfam" id="PF00989">
    <property type="entry name" value="PAS"/>
    <property type="match status" value="1"/>
</dbReference>
<feature type="domain" description="PAS" evidence="1">
    <location>
        <begin position="12"/>
        <end position="57"/>
    </location>
</feature>
<accession>A0A0U2WJE7</accession>
<gene>
    <name evidence="2" type="ORF">PTRA_a2329</name>
</gene>
<dbReference type="EMBL" id="CP011034">
    <property type="protein sequence ID" value="ALS33434.1"/>
    <property type="molecule type" value="Genomic_DNA"/>
</dbReference>
<dbReference type="InterPro" id="IPR000014">
    <property type="entry name" value="PAS"/>
</dbReference>
<dbReference type="Proteomes" id="UP000065261">
    <property type="component" value="Chromosome I"/>
</dbReference>
<proteinExistence type="predicted"/>
<evidence type="ECO:0000259" key="1">
    <source>
        <dbReference type="PROSITE" id="PS50112"/>
    </source>
</evidence>
<dbReference type="InterPro" id="IPR013767">
    <property type="entry name" value="PAS_fold"/>
</dbReference>
<reference evidence="2 3" key="1">
    <citation type="submission" date="2015-03" db="EMBL/GenBank/DDBJ databases">
        <authorList>
            <person name="Murphy D."/>
        </authorList>
    </citation>
    <scope>NUCLEOTIDE SEQUENCE [LARGE SCALE GENOMIC DNA]</scope>
    <source>
        <strain evidence="2 3">KMM 520</strain>
    </source>
</reference>
<protein>
    <recommendedName>
        <fullName evidence="1">PAS domain-containing protein</fullName>
    </recommendedName>
</protein>
<evidence type="ECO:0000313" key="2">
    <source>
        <dbReference type="EMBL" id="ALS33434.1"/>
    </source>
</evidence>
<dbReference type="GO" id="GO:0006355">
    <property type="term" value="P:regulation of DNA-templated transcription"/>
    <property type="evidence" value="ECO:0007669"/>
    <property type="project" value="InterPro"/>
</dbReference>